<gene>
    <name evidence="3" type="ORF">KK078_04560</name>
</gene>
<keyword evidence="1" id="KW-0732">Signal</keyword>
<dbReference type="InterPro" id="IPR019282">
    <property type="entry name" value="Glycoamylase-like_cons_dom"/>
</dbReference>
<proteinExistence type="predicted"/>
<dbReference type="Pfam" id="PF10091">
    <property type="entry name" value="Glycoamylase"/>
    <property type="match status" value="1"/>
</dbReference>
<feature type="signal peptide" evidence="1">
    <location>
        <begin position="1"/>
        <end position="26"/>
    </location>
</feature>
<dbReference type="Proteomes" id="UP001319180">
    <property type="component" value="Unassembled WGS sequence"/>
</dbReference>
<dbReference type="InterPro" id="IPR016883">
    <property type="entry name" value="UCP028431"/>
</dbReference>
<dbReference type="EMBL" id="JAHESC010000004">
    <property type="protein sequence ID" value="MBT1685813.1"/>
    <property type="molecule type" value="Genomic_DNA"/>
</dbReference>
<comment type="caution">
    <text evidence="3">The sequence shown here is derived from an EMBL/GenBank/DDBJ whole genome shotgun (WGS) entry which is preliminary data.</text>
</comment>
<accession>A0AAP2D5M0</accession>
<sequence length="459" mass="51593">MTLFRRTAAVWLLLAVCWACVPKQPAGDTTTATPFLDSLSHQTFSFFWETANAENGQVPDRWPSESFSSIAATGFGLSAYLAGVERGYITRVQAAERTLRTLRFLQGLPKGEAAQGVAGYKGFFYHFIDMKTGLRFQQVELSTIDTGLLMAGILSAQAYFDGGDTTETHIRALADTLYRAVEWDWAMQDKDVMSMGWHPERGFIEATWRGYNEGMILYILALGSPTHTIPAESWKAWTDTYQWTKYQGQEFVNFGPLFGHQYSHMYIDFRGIQDAYMREKGIDYFENSKRATYANRAYCINNAAAFVGYDENTWGLTACDGPGNDGKQNPNVAFQGYNARGASQFYLQDDGTIAPTAAGGSLAFAPEICIPALQNMKRRFGTKVYDRYGFKDAFNQSIVYENGTVGWFDKDYLGIDQGPIVLQLENYRSELLWKIMKKSPYIRAGLKKAGFTGGWLDEK</sequence>
<evidence type="ECO:0000313" key="3">
    <source>
        <dbReference type="EMBL" id="MBT1685813.1"/>
    </source>
</evidence>
<evidence type="ECO:0000259" key="2">
    <source>
        <dbReference type="Pfam" id="PF10091"/>
    </source>
</evidence>
<dbReference type="AlphaFoldDB" id="A0AAP2D5M0"/>
<feature type="chain" id="PRO_5042828441" evidence="1">
    <location>
        <begin position="27"/>
        <end position="459"/>
    </location>
</feature>
<evidence type="ECO:0000313" key="4">
    <source>
        <dbReference type="Proteomes" id="UP001319180"/>
    </source>
</evidence>
<dbReference type="RefSeq" id="WP_254089065.1">
    <property type="nucleotide sequence ID" value="NZ_JAHESC010000004.1"/>
</dbReference>
<protein>
    <submittedName>
        <fullName evidence="3">Tat pathway signal protein</fullName>
    </submittedName>
</protein>
<evidence type="ECO:0000256" key="1">
    <source>
        <dbReference type="SAM" id="SignalP"/>
    </source>
</evidence>
<reference evidence="3 4" key="1">
    <citation type="submission" date="2021-05" db="EMBL/GenBank/DDBJ databases">
        <title>A Polyphasic approach of four new species of the genus Ohtaekwangia: Ohtaekwangia histidinii sp. nov., Ohtaekwangia cretensis sp. nov., Ohtaekwangia indiensis sp. nov., Ohtaekwangia reichenbachii sp. nov. from diverse environment.</title>
        <authorList>
            <person name="Octaviana S."/>
        </authorList>
    </citation>
    <scope>NUCLEOTIDE SEQUENCE [LARGE SCALE GENOMIC DNA]</scope>
    <source>
        <strain evidence="3 4">PWU37</strain>
    </source>
</reference>
<dbReference type="Gene3D" id="1.50.10.140">
    <property type="match status" value="1"/>
</dbReference>
<feature type="domain" description="Glycoamylase-like" evidence="2">
    <location>
        <begin position="207"/>
        <end position="440"/>
    </location>
</feature>
<name>A0AAP2D5M0_9BACT</name>
<organism evidence="3 4">
    <name type="scientific">Dawidia soli</name>
    <dbReference type="NCBI Taxonomy" id="2782352"/>
    <lineage>
        <taxon>Bacteria</taxon>
        <taxon>Pseudomonadati</taxon>
        <taxon>Bacteroidota</taxon>
        <taxon>Cytophagia</taxon>
        <taxon>Cytophagales</taxon>
        <taxon>Chryseotaleaceae</taxon>
        <taxon>Dawidia</taxon>
    </lineage>
</organism>
<keyword evidence="4" id="KW-1185">Reference proteome</keyword>
<dbReference type="PIRSF" id="PIRSF028431">
    <property type="entry name" value="UCP028431"/>
    <property type="match status" value="1"/>
</dbReference>